<evidence type="ECO:0000256" key="3">
    <source>
        <dbReference type="ARBA" id="ARBA00022827"/>
    </source>
</evidence>
<evidence type="ECO:0000256" key="5">
    <source>
        <dbReference type="ARBA" id="ARBA00023033"/>
    </source>
</evidence>
<sequence length="413" mass="45827">MSTNTKTNGVAVICAGLRGTAVALALHSQSIPCRTLEAKTADSDILSSGVSITPNGCRILDELGILSRVEDKSYICEYTANKDADDKTLRKMRIASDTYPCYRLYRLALLKEMKATLAERKVPIFYGMKLENIISDTTEGVIFQVCDRTESATMVIGSDGIYSTLRRHITDLVPVHANLLCVYGHISTESVQWPDQDFAAGCTSLGKPGCLSMVPEVIDGSDLMVGTQFTYPEADRKGWESLASDPSSLVTLLRKDYGQWHDAAKHAIDELCKRPEGTLCWPFYAMPKLSSWSSSPGNDIMIGDAAHAMPASSGQGVNQASEDAFSFTKVLSEQLNDEAWPSVLSTWQSWRQDKIERIHEMMGVTNMMRLFEVERSKLMQAAGEEQSTKTDLQWLSYLYLETLEAKLAEQRKI</sequence>
<keyword evidence="5" id="KW-0503">Monooxygenase</keyword>
<dbReference type="GO" id="GO:0071949">
    <property type="term" value="F:FAD binding"/>
    <property type="evidence" value="ECO:0007669"/>
    <property type="project" value="InterPro"/>
</dbReference>
<dbReference type="RefSeq" id="XP_018761341.1">
    <property type="nucleotide sequence ID" value="XM_018902573.1"/>
</dbReference>
<dbReference type="PANTHER" id="PTHR13789:SF316">
    <property type="entry name" value="FAD-BINDING DOMAIN-CONTAINING PROTEIN"/>
    <property type="match status" value="1"/>
</dbReference>
<feature type="domain" description="FAD-binding" evidence="6">
    <location>
        <begin position="10"/>
        <end position="170"/>
    </location>
</feature>
<evidence type="ECO:0000313" key="7">
    <source>
        <dbReference type="EMBL" id="EWG55150.1"/>
    </source>
</evidence>
<dbReference type="InterPro" id="IPR050493">
    <property type="entry name" value="FAD-dep_Monooxygenase_BioMet"/>
</dbReference>
<evidence type="ECO:0000313" key="8">
    <source>
        <dbReference type="Proteomes" id="UP000009096"/>
    </source>
</evidence>
<keyword evidence="2" id="KW-0285">Flavoprotein</keyword>
<dbReference type="InterPro" id="IPR036188">
    <property type="entry name" value="FAD/NAD-bd_sf"/>
</dbReference>
<protein>
    <recommendedName>
        <fullName evidence="6">FAD-binding domain-containing protein</fullName>
    </recommendedName>
</protein>
<evidence type="ECO:0000256" key="4">
    <source>
        <dbReference type="ARBA" id="ARBA00023002"/>
    </source>
</evidence>
<comment type="similarity">
    <text evidence="1">Belongs to the paxM FAD-dependent monooxygenase family.</text>
</comment>
<dbReference type="PANTHER" id="PTHR13789">
    <property type="entry name" value="MONOOXYGENASE"/>
    <property type="match status" value="1"/>
</dbReference>
<name>W7N4Z3_GIBM7</name>
<gene>
    <name evidence="7" type="ORF">FVEG_13195</name>
</gene>
<organism evidence="7 8">
    <name type="scientific">Gibberella moniliformis (strain M3125 / FGSC 7600)</name>
    <name type="common">Maize ear and stalk rot fungus</name>
    <name type="synonym">Fusarium verticillioides</name>
    <dbReference type="NCBI Taxonomy" id="334819"/>
    <lineage>
        <taxon>Eukaryota</taxon>
        <taxon>Fungi</taxon>
        <taxon>Dikarya</taxon>
        <taxon>Ascomycota</taxon>
        <taxon>Pezizomycotina</taxon>
        <taxon>Sordariomycetes</taxon>
        <taxon>Hypocreomycetidae</taxon>
        <taxon>Hypocreales</taxon>
        <taxon>Nectriaceae</taxon>
        <taxon>Fusarium</taxon>
        <taxon>Fusarium fujikuroi species complex</taxon>
    </lineage>
</organism>
<dbReference type="AlphaFoldDB" id="W7N4Z3"/>
<dbReference type="OrthoDB" id="419598at2759"/>
<dbReference type="GeneID" id="30070567"/>
<keyword evidence="8" id="KW-1185">Reference proteome</keyword>
<dbReference type="KEGG" id="fvr:FVEG_13195"/>
<dbReference type="eggNOG" id="ENOG502RKQU">
    <property type="taxonomic scope" value="Eukaryota"/>
</dbReference>
<keyword evidence="3" id="KW-0274">FAD</keyword>
<evidence type="ECO:0000256" key="1">
    <source>
        <dbReference type="ARBA" id="ARBA00007992"/>
    </source>
</evidence>
<accession>W7N4Z3</accession>
<dbReference type="Pfam" id="PF01494">
    <property type="entry name" value="FAD_binding_3"/>
    <property type="match status" value="2"/>
</dbReference>
<dbReference type="Gene3D" id="3.50.50.60">
    <property type="entry name" value="FAD/NAD(P)-binding domain"/>
    <property type="match status" value="1"/>
</dbReference>
<proteinExistence type="inferred from homology"/>
<keyword evidence="4" id="KW-0560">Oxidoreductase</keyword>
<dbReference type="SUPFAM" id="SSF51905">
    <property type="entry name" value="FAD/NAD(P)-binding domain"/>
    <property type="match status" value="1"/>
</dbReference>
<evidence type="ECO:0000256" key="2">
    <source>
        <dbReference type="ARBA" id="ARBA00022630"/>
    </source>
</evidence>
<dbReference type="EMBL" id="DS022263">
    <property type="protein sequence ID" value="EWG55150.1"/>
    <property type="molecule type" value="Genomic_DNA"/>
</dbReference>
<dbReference type="GO" id="GO:0004497">
    <property type="term" value="F:monooxygenase activity"/>
    <property type="evidence" value="ECO:0007669"/>
    <property type="project" value="UniProtKB-KW"/>
</dbReference>
<dbReference type="InterPro" id="IPR002938">
    <property type="entry name" value="FAD-bd"/>
</dbReference>
<reference evidence="7 8" key="1">
    <citation type="journal article" date="2010" name="Nature">
        <title>Comparative genomics reveals mobile pathogenicity chromosomes in Fusarium.</title>
        <authorList>
            <person name="Ma L.J."/>
            <person name="van der Does H.C."/>
            <person name="Borkovich K.A."/>
            <person name="Coleman J.J."/>
            <person name="Daboussi M.J."/>
            <person name="Di Pietro A."/>
            <person name="Dufresne M."/>
            <person name="Freitag M."/>
            <person name="Grabherr M."/>
            <person name="Henrissat B."/>
            <person name="Houterman P.M."/>
            <person name="Kang S."/>
            <person name="Shim W.B."/>
            <person name="Woloshuk C."/>
            <person name="Xie X."/>
            <person name="Xu J.R."/>
            <person name="Antoniw J."/>
            <person name="Baker S.E."/>
            <person name="Bluhm B.H."/>
            <person name="Breakspear A."/>
            <person name="Brown D.W."/>
            <person name="Butchko R.A."/>
            <person name="Chapman S."/>
            <person name="Coulson R."/>
            <person name="Coutinho P.M."/>
            <person name="Danchin E.G."/>
            <person name="Diener A."/>
            <person name="Gale L.R."/>
            <person name="Gardiner D.M."/>
            <person name="Goff S."/>
            <person name="Hammond-Kosack K.E."/>
            <person name="Hilburn K."/>
            <person name="Hua-Van A."/>
            <person name="Jonkers W."/>
            <person name="Kazan K."/>
            <person name="Kodira C.D."/>
            <person name="Koehrsen M."/>
            <person name="Kumar L."/>
            <person name="Lee Y.H."/>
            <person name="Li L."/>
            <person name="Manners J.M."/>
            <person name="Miranda-Saavedra D."/>
            <person name="Mukherjee M."/>
            <person name="Park G."/>
            <person name="Park J."/>
            <person name="Park S.Y."/>
            <person name="Proctor R.H."/>
            <person name="Regev A."/>
            <person name="Ruiz-Roldan M.C."/>
            <person name="Sain D."/>
            <person name="Sakthikumar S."/>
            <person name="Sykes S."/>
            <person name="Schwartz D.C."/>
            <person name="Turgeon B.G."/>
            <person name="Wapinski I."/>
            <person name="Yoder O."/>
            <person name="Young S."/>
            <person name="Zeng Q."/>
            <person name="Zhou S."/>
            <person name="Galagan J."/>
            <person name="Cuomo C.A."/>
            <person name="Kistler H.C."/>
            <person name="Rep M."/>
        </authorList>
    </citation>
    <scope>NUCLEOTIDE SEQUENCE [LARGE SCALE GENOMIC DNA]</scope>
    <source>
        <strain evidence="8">M3125 / FGSC 7600</strain>
    </source>
</reference>
<dbReference type="EMBL" id="CM000583">
    <property type="protein sequence ID" value="EWG55150.1"/>
    <property type="molecule type" value="Genomic_DNA"/>
</dbReference>
<dbReference type="STRING" id="334819.W7N4Z3"/>
<dbReference type="Proteomes" id="UP000009096">
    <property type="component" value="Chromosome 6"/>
</dbReference>
<dbReference type="PRINTS" id="PR00420">
    <property type="entry name" value="RNGMNOXGNASE"/>
</dbReference>
<feature type="domain" description="FAD-binding" evidence="6">
    <location>
        <begin position="300"/>
        <end position="358"/>
    </location>
</feature>
<evidence type="ECO:0000259" key="6">
    <source>
        <dbReference type="Pfam" id="PF01494"/>
    </source>
</evidence>
<dbReference type="VEuPathDB" id="FungiDB:FVEG_13195"/>